<dbReference type="PANTHER" id="PTHR33070">
    <property type="entry name" value="OS06G0725500 PROTEIN"/>
    <property type="match status" value="1"/>
</dbReference>
<gene>
    <name evidence="1" type="ORF">POM88_010201</name>
</gene>
<protein>
    <submittedName>
        <fullName evidence="1">DUF241 domain-containing protein</fullName>
    </submittedName>
</protein>
<sequence>MKEALLPSRSHPLTATVEEHLCKLRSSEEASSSSPLIKLSALQDLFECVEDLIQWPVAQQDLMNCGEDILCGSVRLLDMCSTSKDVFSQIKASIQDLESSIRRKESSVSSKAGSYLISKKKTYKMVSKCFSNSKKSKINNSTETPAIFVLLREVEEVSLTVFESIFSSICPAKESSNRWSMVFMSTESKRVHCEGDREENIHQVHNMDMALESLKRNPVK</sequence>
<dbReference type="Pfam" id="PF03087">
    <property type="entry name" value="BPS1"/>
    <property type="match status" value="1"/>
</dbReference>
<reference evidence="1" key="1">
    <citation type="submission" date="2023-02" db="EMBL/GenBank/DDBJ databases">
        <title>Genome of toxic invasive species Heracleum sosnowskyi carries increased number of genes despite the absence of recent whole-genome duplications.</title>
        <authorList>
            <person name="Schelkunov M."/>
            <person name="Shtratnikova V."/>
            <person name="Makarenko M."/>
            <person name="Klepikova A."/>
            <person name="Omelchenko D."/>
            <person name="Novikova G."/>
            <person name="Obukhova E."/>
            <person name="Bogdanov V."/>
            <person name="Penin A."/>
            <person name="Logacheva M."/>
        </authorList>
    </citation>
    <scope>NUCLEOTIDE SEQUENCE</scope>
    <source>
        <strain evidence="1">Hsosn_3</strain>
        <tissue evidence="1">Leaf</tissue>
    </source>
</reference>
<dbReference type="Proteomes" id="UP001237642">
    <property type="component" value="Unassembled WGS sequence"/>
</dbReference>
<comment type="caution">
    <text evidence="1">The sequence shown here is derived from an EMBL/GenBank/DDBJ whole genome shotgun (WGS) entry which is preliminary data.</text>
</comment>
<evidence type="ECO:0000313" key="2">
    <source>
        <dbReference type="Proteomes" id="UP001237642"/>
    </source>
</evidence>
<dbReference type="PANTHER" id="PTHR33070:SF129">
    <property type="entry name" value="DUF241 DOMAIN PROTEIN"/>
    <property type="match status" value="1"/>
</dbReference>
<evidence type="ECO:0000313" key="1">
    <source>
        <dbReference type="EMBL" id="KAK1400338.1"/>
    </source>
</evidence>
<organism evidence="1 2">
    <name type="scientific">Heracleum sosnowskyi</name>
    <dbReference type="NCBI Taxonomy" id="360622"/>
    <lineage>
        <taxon>Eukaryota</taxon>
        <taxon>Viridiplantae</taxon>
        <taxon>Streptophyta</taxon>
        <taxon>Embryophyta</taxon>
        <taxon>Tracheophyta</taxon>
        <taxon>Spermatophyta</taxon>
        <taxon>Magnoliopsida</taxon>
        <taxon>eudicotyledons</taxon>
        <taxon>Gunneridae</taxon>
        <taxon>Pentapetalae</taxon>
        <taxon>asterids</taxon>
        <taxon>campanulids</taxon>
        <taxon>Apiales</taxon>
        <taxon>Apiaceae</taxon>
        <taxon>Apioideae</taxon>
        <taxon>apioid superclade</taxon>
        <taxon>Tordylieae</taxon>
        <taxon>Tordyliinae</taxon>
        <taxon>Heracleum</taxon>
    </lineage>
</organism>
<dbReference type="GO" id="GO:0048364">
    <property type="term" value="P:root development"/>
    <property type="evidence" value="ECO:0007669"/>
    <property type="project" value="InterPro"/>
</dbReference>
<keyword evidence="2" id="KW-1185">Reference proteome</keyword>
<name>A0AAD8NAC8_9APIA</name>
<accession>A0AAD8NAC8</accession>
<dbReference type="AlphaFoldDB" id="A0AAD8NAC8"/>
<dbReference type="GO" id="GO:0048367">
    <property type="term" value="P:shoot system development"/>
    <property type="evidence" value="ECO:0007669"/>
    <property type="project" value="InterPro"/>
</dbReference>
<dbReference type="InterPro" id="IPR004320">
    <property type="entry name" value="BPS1_pln"/>
</dbReference>
<proteinExistence type="predicted"/>
<dbReference type="EMBL" id="JAUIZM010000002">
    <property type="protein sequence ID" value="KAK1400338.1"/>
    <property type="molecule type" value="Genomic_DNA"/>
</dbReference>
<reference evidence="1" key="2">
    <citation type="submission" date="2023-05" db="EMBL/GenBank/DDBJ databases">
        <authorList>
            <person name="Schelkunov M.I."/>
        </authorList>
    </citation>
    <scope>NUCLEOTIDE SEQUENCE</scope>
    <source>
        <strain evidence="1">Hsosn_3</strain>
        <tissue evidence="1">Leaf</tissue>
    </source>
</reference>